<keyword evidence="6" id="KW-1185">Reference proteome</keyword>
<name>S3C0H7_OPHP1</name>
<evidence type="ECO:0000256" key="1">
    <source>
        <dbReference type="ARBA" id="ARBA00022884"/>
    </source>
</evidence>
<dbReference type="InterPro" id="IPR035979">
    <property type="entry name" value="RBD_domain_sf"/>
</dbReference>
<dbReference type="eggNOG" id="KOG4660">
    <property type="taxonomic scope" value="Eukaryota"/>
</dbReference>
<dbReference type="EMBL" id="KE148152">
    <property type="protein sequence ID" value="EPE07049.1"/>
    <property type="molecule type" value="Genomic_DNA"/>
</dbReference>
<dbReference type="Proteomes" id="UP000016923">
    <property type="component" value="Unassembled WGS sequence"/>
</dbReference>
<feature type="domain" description="RRM" evidence="4">
    <location>
        <begin position="516"/>
        <end position="602"/>
    </location>
</feature>
<dbReference type="InterPro" id="IPR007201">
    <property type="entry name" value="Mei2-like_Rrm_C"/>
</dbReference>
<feature type="region of interest" description="Disordered" evidence="3">
    <location>
        <begin position="1"/>
        <end position="71"/>
    </location>
</feature>
<dbReference type="InterPro" id="IPR034862">
    <property type="entry name" value="Fungal_Mei2-like_RRM3"/>
</dbReference>
<proteinExistence type="predicted"/>
<dbReference type="SUPFAM" id="SSF54928">
    <property type="entry name" value="RNA-binding domain, RBD"/>
    <property type="match status" value="1"/>
</dbReference>
<dbReference type="STRING" id="1262450.S3C0H7"/>
<dbReference type="OMA" id="NGPMPEL"/>
<dbReference type="HOGENOM" id="CLU_019467_0_0_1"/>
<feature type="compositionally biased region" description="Basic and acidic residues" evidence="3">
    <location>
        <begin position="53"/>
        <end position="62"/>
    </location>
</feature>
<organism evidence="5 6">
    <name type="scientific">Ophiostoma piceae (strain UAMH 11346)</name>
    <name type="common">Sap stain fungus</name>
    <dbReference type="NCBI Taxonomy" id="1262450"/>
    <lineage>
        <taxon>Eukaryota</taxon>
        <taxon>Fungi</taxon>
        <taxon>Dikarya</taxon>
        <taxon>Ascomycota</taxon>
        <taxon>Pezizomycotina</taxon>
        <taxon>Sordariomycetes</taxon>
        <taxon>Sordariomycetidae</taxon>
        <taxon>Ophiostomatales</taxon>
        <taxon>Ophiostomataceae</taxon>
        <taxon>Ophiostoma</taxon>
    </lineage>
</organism>
<evidence type="ECO:0000313" key="5">
    <source>
        <dbReference type="EMBL" id="EPE07049.1"/>
    </source>
</evidence>
<accession>S3C0H7</accession>
<dbReference type="AlphaFoldDB" id="S3C0H7"/>
<dbReference type="PANTHER" id="PTHR23189">
    <property type="entry name" value="RNA RECOGNITION MOTIF-CONTAINING"/>
    <property type="match status" value="1"/>
</dbReference>
<dbReference type="PROSITE" id="PS50102">
    <property type="entry name" value="RRM"/>
    <property type="match status" value="1"/>
</dbReference>
<evidence type="ECO:0000256" key="2">
    <source>
        <dbReference type="PROSITE-ProRule" id="PRU00176"/>
    </source>
</evidence>
<gene>
    <name evidence="5" type="ORF">F503_03476</name>
</gene>
<dbReference type="VEuPathDB" id="FungiDB:F503_03476"/>
<feature type="region of interest" description="Disordered" evidence="3">
    <location>
        <begin position="116"/>
        <end position="135"/>
    </location>
</feature>
<evidence type="ECO:0000313" key="6">
    <source>
        <dbReference type="Proteomes" id="UP000016923"/>
    </source>
</evidence>
<keyword evidence="1 2" id="KW-0694">RNA-binding</keyword>
<dbReference type="OrthoDB" id="417481at2759"/>
<sequence length="714" mass="78348">MSQYRDHKYPQASPAASYPGTGIDLSNPASTPGSRMIAFSPATGPLSASKILHTPDRHDGTDNAHLIFSPAHSSGGGYRSAGVATADKDPFVTPSAKSKTVVQQLSANASGFRPFYDNVSSNGSDETQTRVSEEPDKGRAMALGFQRDHISPALSTELHLSRCLELTSPAQAATTAEVEAYLAKLASLGSPCQGTKQLVAKNSKVYARFTNIRDACVTHRNVHLCGAGWTANFIKPQELLQIVSPSESPASNHEGQLDMLAVLLHNAPIEVSQVEPLIFKLLKAEGDLFAFIKDSRSDEGAVKATLEYADFTSTVGIANKMNGIIVDGLHIRIGLYQPDLQPRAGRVTTQNDGVATPMPTPGRFPPTVNSTAGYQGQPTIPFSRPTPPPGADAMIPVRAQPTPPTSGPGGPPQVALVPMMLRNPYAPGTQLIFDPFGPHGQAMAAMGGAPFMFPQGAAVPQMLAHQGYDGGSRPMTLANRFGNRHNSMRLDRSTQFGNNHNQVDVNRIREGVDVRTTIMLRNIPNKVDQRMLKAIIDESSWGKYDFMYLRIDFANDCNVGYAFINFADPLDVIDFANARDNQRWDRNCFRSDKVAEISYATIQGRDCLVQKFRNSSVMLEAPHYRPKLYYTLSGPNPELAGREEAFPTPDNPSKMKRSCENAEHVGLFTPHLSQYYRDEQRRRRSQFDRGTRMAALEEYDYDTTLQRIYMPQQN</sequence>
<dbReference type="CDD" id="cd12532">
    <property type="entry name" value="RRM3_MEI2_fungi"/>
    <property type="match status" value="1"/>
</dbReference>
<reference evidence="5 6" key="1">
    <citation type="journal article" date="2013" name="BMC Genomics">
        <title>The genome and transcriptome of the pine saprophyte Ophiostoma piceae, and a comparison with the bark beetle-associated pine pathogen Grosmannia clavigera.</title>
        <authorList>
            <person name="Haridas S."/>
            <person name="Wang Y."/>
            <person name="Lim L."/>
            <person name="Massoumi Alamouti S."/>
            <person name="Jackman S."/>
            <person name="Docking R."/>
            <person name="Robertson G."/>
            <person name="Birol I."/>
            <person name="Bohlmann J."/>
            <person name="Breuil C."/>
        </authorList>
    </citation>
    <scope>NUCLEOTIDE SEQUENCE [LARGE SCALE GENOMIC DNA]</scope>
    <source>
        <strain evidence="5 6">UAMH 11346</strain>
    </source>
</reference>
<dbReference type="GO" id="GO:0003723">
    <property type="term" value="F:RNA binding"/>
    <property type="evidence" value="ECO:0007669"/>
    <property type="project" value="UniProtKB-UniRule"/>
</dbReference>
<dbReference type="Pfam" id="PF04059">
    <property type="entry name" value="RRM_2"/>
    <property type="match status" value="1"/>
</dbReference>
<dbReference type="InterPro" id="IPR000504">
    <property type="entry name" value="RRM_dom"/>
</dbReference>
<protein>
    <submittedName>
        <fullName evidence="5">Meiosis protein mei2</fullName>
    </submittedName>
</protein>
<evidence type="ECO:0000259" key="4">
    <source>
        <dbReference type="PROSITE" id="PS50102"/>
    </source>
</evidence>
<evidence type="ECO:0000256" key="3">
    <source>
        <dbReference type="SAM" id="MobiDB-lite"/>
    </source>
</evidence>